<dbReference type="SUPFAM" id="SSF51126">
    <property type="entry name" value="Pectin lyase-like"/>
    <property type="match status" value="1"/>
</dbReference>
<dbReference type="Gene3D" id="3.30.160.710">
    <property type="match status" value="1"/>
</dbReference>
<gene>
    <name evidence="3" type="ORF">ACFPFU_13870</name>
</gene>
<dbReference type="Pfam" id="PF18676">
    <property type="entry name" value="MBG_2"/>
    <property type="match status" value="6"/>
</dbReference>
<dbReference type="InterPro" id="IPR026341">
    <property type="entry name" value="T9SS_type_B"/>
</dbReference>
<dbReference type="Pfam" id="PF13585">
    <property type="entry name" value="CHU_C"/>
    <property type="match status" value="1"/>
</dbReference>
<dbReference type="InterPro" id="IPR036116">
    <property type="entry name" value="FN3_sf"/>
</dbReference>
<dbReference type="InterPro" id="IPR032675">
    <property type="entry name" value="LRR_dom_sf"/>
</dbReference>
<feature type="domain" description="Fibronectin type-III" evidence="2">
    <location>
        <begin position="411"/>
        <end position="519"/>
    </location>
</feature>
<name>A0ABV9T232_9BACT</name>
<feature type="chain" id="PRO_5045927810" evidence="1">
    <location>
        <begin position="22"/>
        <end position="2660"/>
    </location>
</feature>
<dbReference type="CDD" id="cd00063">
    <property type="entry name" value="FN3"/>
    <property type="match status" value="1"/>
</dbReference>
<dbReference type="InterPro" id="IPR011050">
    <property type="entry name" value="Pectin_lyase_fold/virulence"/>
</dbReference>
<dbReference type="Proteomes" id="UP001595818">
    <property type="component" value="Unassembled WGS sequence"/>
</dbReference>
<dbReference type="InterPro" id="IPR008964">
    <property type="entry name" value="Invasin/intimin_cell_adhesion"/>
</dbReference>
<dbReference type="Gene3D" id="3.30.210.10">
    <property type="entry name" value="DNA polymerase, thumb domain"/>
    <property type="match status" value="3"/>
</dbReference>
<dbReference type="SUPFAM" id="SSF49373">
    <property type="entry name" value="Invasin/intimin cell-adhesion fragments"/>
    <property type="match status" value="3"/>
</dbReference>
<organism evidence="3 4">
    <name type="scientific">Negadavirga shengliensis</name>
    <dbReference type="NCBI Taxonomy" id="1389218"/>
    <lineage>
        <taxon>Bacteria</taxon>
        <taxon>Pseudomonadati</taxon>
        <taxon>Bacteroidota</taxon>
        <taxon>Cytophagia</taxon>
        <taxon>Cytophagales</taxon>
        <taxon>Cyclobacteriaceae</taxon>
        <taxon>Negadavirga</taxon>
    </lineage>
</organism>
<protein>
    <submittedName>
        <fullName evidence="3">MBG domain-containing protein</fullName>
    </submittedName>
</protein>
<evidence type="ECO:0000313" key="4">
    <source>
        <dbReference type="Proteomes" id="UP001595818"/>
    </source>
</evidence>
<dbReference type="RefSeq" id="WP_377065359.1">
    <property type="nucleotide sequence ID" value="NZ_JBHSJJ010000007.1"/>
</dbReference>
<dbReference type="NCBIfam" id="NF041518">
    <property type="entry name" value="choice_anch_Q"/>
    <property type="match status" value="1"/>
</dbReference>
<feature type="signal peptide" evidence="1">
    <location>
        <begin position="1"/>
        <end position="21"/>
    </location>
</feature>
<dbReference type="SMART" id="SM00060">
    <property type="entry name" value="FN3"/>
    <property type="match status" value="2"/>
</dbReference>
<dbReference type="Gene3D" id="3.80.10.10">
    <property type="entry name" value="Ribonuclease Inhibitor"/>
    <property type="match status" value="1"/>
</dbReference>
<comment type="caution">
    <text evidence="3">The sequence shown here is derived from an EMBL/GenBank/DDBJ whole genome shotgun (WGS) entry which is preliminary data.</text>
</comment>
<dbReference type="SMART" id="SM00710">
    <property type="entry name" value="PbH1"/>
    <property type="match status" value="5"/>
</dbReference>
<dbReference type="InterPro" id="IPR013783">
    <property type="entry name" value="Ig-like_fold"/>
</dbReference>
<proteinExistence type="predicted"/>
<dbReference type="InterPro" id="IPR059226">
    <property type="entry name" value="Choice_anch_Q_dom"/>
</dbReference>
<dbReference type="PROSITE" id="PS50853">
    <property type="entry name" value="FN3"/>
    <property type="match status" value="1"/>
</dbReference>
<dbReference type="EMBL" id="JBHSJJ010000007">
    <property type="protein sequence ID" value="MFC4872778.1"/>
    <property type="molecule type" value="Genomic_DNA"/>
</dbReference>
<keyword evidence="1" id="KW-0732">Signal</keyword>
<dbReference type="NCBIfam" id="TIGR04131">
    <property type="entry name" value="Bac_Flav_CTERM"/>
    <property type="match status" value="1"/>
</dbReference>
<evidence type="ECO:0000313" key="3">
    <source>
        <dbReference type="EMBL" id="MFC4872778.1"/>
    </source>
</evidence>
<accession>A0ABV9T232</accession>
<dbReference type="InterPro" id="IPR003961">
    <property type="entry name" value="FN3_dom"/>
</dbReference>
<evidence type="ECO:0000256" key="1">
    <source>
        <dbReference type="SAM" id="SignalP"/>
    </source>
</evidence>
<dbReference type="InterPro" id="IPR041286">
    <property type="entry name" value="MBG_2"/>
</dbReference>
<sequence length="2660" mass="278916">MKHFYPAALPKWLLLLPVLCASLSQTLGQTTFNETFDTPISPSPATSFTRTLGGEVFVFEFTNEGDGGDFAWENQFGEGDTPSINLGSSIFNTGTEERVTISRQDRADFIFTSIFINNTAGETVTVQGYKGGTVVGSSQTVATGASATLSLGNITVDEVRISSTDFFNTNIDSFTGNTDVPEPLQINSISSFTSDFDQIVVNATTDGSPSPGSNEHFVGFAVPYGDDFTVENGVAPAAQGFVVGSVNTGPGTLSVTFDGLAPGRYDLKLGSANWNGSNPETYNYNIQVNTNRYTLAPEASGSIQDIVTTPNQSFITLNWDSSDLEDWVSLRIFRGSHSTPPNGGGPIFGTSNVISSGSPQQTSFTSLSPATAYDFTFYALNQFDGQSHTNSYIEVGTVNNVYTLSTLPGGPAANLQLSSDPQSQSELSLEWDAPSNTSGYLVYVNQGTVPANISSVQNGQAPPAEAEEVSGPDIVLGGLNAGTQYTVTVIPFNRSGTNHATAHYRTSDAISVSFSTLPPDDEVDVSLDAAGTAISSVANSQGEATFVMGLTLEDEGTDGADLLLDKLTIRKSDTDDFDDWTQILAGAVLVDSDGRSDYTGVDIFADRIEFSGFDQATNRTGGIQNGASKGYELYIWLKETVDGGLDENMDGSHFGFEVTPGVDIETAPSSSGIRTTETISTSGTDNEVVVTATDLAVTTQPSADANAYFPFDQAATVQAVDANGNWSKRFTSTDFVVSNTANIAQRNTPDHNAISDGSLTASDLGFFSSGVTRIVFTDVPTGYTTQTDEITINPTIGLSSPGGGLNSGTLEGGSQNQALIGVGFSYFGSFSFTDITFQINEDPAGKIENIRLVSSGTATSYNEANHATNVVAENPVYDAGELRFTVADQDFTGGANVQFQYYFLIADVVAGVNEDNTDPLVISFNINGPGFTDDAYVVNGATLSEEFESGDNTYEFQSFPPAISSVAVPSDGTYESGSTLEFTVNYDENVTVNTTGGTPYLGIVIGSTTRQAGYTGGSGGSALMFSYTVQDEDLDLDGIELEGAIQLNGGTLRDAAGNDALLTLDNVGSTENIIIHTIRPNADNVLYVDQNVPGGSQMGDSWANAITELHTALSWAQSWDASTNGTLQIWVAAGKYLPTGDPTDRHATFRLVSGVEIYGGFDGTETGLEARDWEQNVTILSGDIDENDNDIDGIITDVTQIQGDNSYHVVTGSGAEDTAVLDGFTITGGKANGSTMNFDGGGIYNSSGSATFVNLIIRGNSSANFGGGMFSSSKNPTLINVVFSNNESNTGGGMANIFSSSPKLTNVTFSGNSANNNGGGMHNFSNSAPKLTKVTFSGNTANGSGGGMHNVSQSSPILSNVVFSSNEANNGGGMYNSDHSNPELTNVTFSGNSANNNGGGIGNDSETTSLLTNVSMHGNTANNNGGAIYSESNAEAFVRNSIIWGNSATNDPQVGGPASYAHSLVEGMDLTGDGPNNLDGTAISPQFVSEDPEHGEYLHLRVTSPAINAGDNVRYEQVGDLENDLDLADNPRLVGGTIDMGAYEVQHEPQTITAENITKTYGDEAFTHGSSDSGLPLTYSSANMAVAEIVEGQISIVGAGTATITASQAGDDNYLPAADVEFTLTVEKALLTITANDATGVYDGEPFTGGNGVSYSGFVNGEDESVLTGTLTYSGDAQGATDVGTYGIIPEGLSSENYAITFESGTLTISQSEVNELIFNAQTVGTTVQRIYGGGIINGAATASSGLIVNYESGDTTVATVDADGNVQITGVGVTTITATQAGDTNYAPADPISFNLEVLQATLTVTANHQFKIYDGLPYSGGNGVSYSGFVNGEDETVLTGILTYSGDAQGATDVGAYGIIPEGLSSENYAITFESGTLTISRSEVNELIFNAQTVGTTVQRIYGGGIINGAATASSGLIVSYASSDATVATVDVDGNVQITGVGTTTIKATQAGNVNYAPADPISFNLEVQPAPLTVTANDATKVYDAQPFSGGSGVSYSGFVNGDDETVLDGVLTYGGSSQGATETGSYAIVPDGLTADNYLIAYVPGTLTVVPSGGNVLIFNARTAGGTVNVTYGASPLDGSAQATSGLPVTYASSNTSVAAVATDGKVTVAGAGTATITASQRGDSNFNPATDIRFTVQVSRAPLTVTALNQSKIYDGEPYSGGNGVSYSGFVNGEDESVLDGALSYQGSAQGAVDVGSYMIEPGGFTSGNYNITYQPGSLTVAKAPLTIRAEDKTKVYGGDNPELTFVYEDLVPGDKGTAVQPGIATTATANSGIGIYPITLSGAADNNYDITYRPGSLTVTKAPLAVTAHEGQTKLYGDPDPVFAYHAEGFVAGDDEHILSGVLAREPGESAGEYAIGIGTLTAGNNYAIEFMGADFRIIGAAISMIMDPADLETPWGTMPELPAQIVAVDQGGGFFEVPVLWETAGMDIHARGSYRVTGRLQLEEGILNPDGLGSSFVLTVLPKPRPTDLYIDNPVFAPEATRFFFEIGELVVVDEWDDFHRIELLGDGADNRYFEVHDGRLYWSSADRAEGRTVFRVRLRVTDRDGNELDRVLELERERTGLQEIMIHNSFTPNGDGLNDSWGINELRFHSGVRISVFERSGKRVFYTEDPDVRWDGTFEGRDVPVGTYYYVVEVREQGQSRRGFLTVIRE</sequence>
<evidence type="ECO:0000259" key="2">
    <source>
        <dbReference type="PROSITE" id="PS50853"/>
    </source>
</evidence>
<dbReference type="InterPro" id="IPR037160">
    <property type="entry name" value="DNA_Pol_thumb_sf"/>
</dbReference>
<keyword evidence="4" id="KW-1185">Reference proteome</keyword>
<dbReference type="InterPro" id="IPR006626">
    <property type="entry name" value="PbH1"/>
</dbReference>
<dbReference type="SUPFAM" id="SSF49265">
    <property type="entry name" value="Fibronectin type III"/>
    <property type="match status" value="1"/>
</dbReference>
<dbReference type="Gene3D" id="2.60.40.1080">
    <property type="match status" value="4"/>
</dbReference>
<reference evidence="4" key="1">
    <citation type="journal article" date="2019" name="Int. J. Syst. Evol. Microbiol.">
        <title>The Global Catalogue of Microorganisms (GCM) 10K type strain sequencing project: providing services to taxonomists for standard genome sequencing and annotation.</title>
        <authorList>
            <consortium name="The Broad Institute Genomics Platform"/>
            <consortium name="The Broad Institute Genome Sequencing Center for Infectious Disease"/>
            <person name="Wu L."/>
            <person name="Ma J."/>
        </authorList>
    </citation>
    <scope>NUCLEOTIDE SEQUENCE [LARGE SCALE GENOMIC DNA]</scope>
    <source>
        <strain evidence="4">CGMCC 4.7466</strain>
    </source>
</reference>
<dbReference type="Gene3D" id="2.60.40.10">
    <property type="entry name" value="Immunoglobulins"/>
    <property type="match status" value="1"/>
</dbReference>